<dbReference type="GO" id="GO:0043161">
    <property type="term" value="P:proteasome-mediated ubiquitin-dependent protein catabolic process"/>
    <property type="evidence" value="ECO:0007669"/>
    <property type="project" value="TreeGrafter"/>
</dbReference>
<feature type="domain" description="PCI" evidence="3">
    <location>
        <begin position="234"/>
        <end position="465"/>
    </location>
</feature>
<dbReference type="EMBL" id="WUBL01000011">
    <property type="protein sequence ID" value="KAF2971798.1"/>
    <property type="molecule type" value="Genomic_DNA"/>
</dbReference>
<keyword evidence="5" id="KW-1185">Reference proteome</keyword>
<name>A0A7C8IW21_9PEZI</name>
<dbReference type="FunCoup" id="A0A7C8IW21">
    <property type="interactions" value="1006"/>
</dbReference>
<dbReference type="InterPro" id="IPR036390">
    <property type="entry name" value="WH_DNA-bd_sf"/>
</dbReference>
<dbReference type="InParanoid" id="A0A7C8IW21"/>
<dbReference type="InterPro" id="IPR045135">
    <property type="entry name" value="Rpn7_N"/>
</dbReference>
<keyword evidence="1" id="KW-0647">Proteasome</keyword>
<dbReference type="Pfam" id="PF21154">
    <property type="entry name" value="RPN7_PSMD6_C"/>
    <property type="match status" value="1"/>
</dbReference>
<evidence type="ECO:0000313" key="5">
    <source>
        <dbReference type="Proteomes" id="UP000481858"/>
    </source>
</evidence>
<dbReference type="SUPFAM" id="SSF48452">
    <property type="entry name" value="TPR-like"/>
    <property type="match status" value="1"/>
</dbReference>
<evidence type="ECO:0000256" key="1">
    <source>
        <dbReference type="ARBA" id="ARBA00022942"/>
    </source>
</evidence>
<dbReference type="PANTHER" id="PTHR14145:SF1">
    <property type="entry name" value="26S PROTEASOME NON-ATPASE REGULATORY SUBUNIT 6"/>
    <property type="match status" value="1"/>
</dbReference>
<dbReference type="PANTHER" id="PTHR14145">
    <property type="entry name" value="26S PROTESOME SUBUNIT 6"/>
    <property type="match status" value="1"/>
</dbReference>
<evidence type="ECO:0000259" key="3">
    <source>
        <dbReference type="PROSITE" id="PS50250"/>
    </source>
</evidence>
<dbReference type="SUPFAM" id="SSF46785">
    <property type="entry name" value="Winged helix' DNA-binding domain"/>
    <property type="match status" value="1"/>
</dbReference>
<dbReference type="InterPro" id="IPR000717">
    <property type="entry name" value="PCI_dom"/>
</dbReference>
<evidence type="ECO:0000256" key="2">
    <source>
        <dbReference type="SAM" id="Coils"/>
    </source>
</evidence>
<dbReference type="FunFam" id="1.25.40.570:FF:000013">
    <property type="entry name" value="Proteasome regulatory particle subunit (RpnG)"/>
    <property type="match status" value="1"/>
</dbReference>
<dbReference type="SMART" id="SM00088">
    <property type="entry name" value="PINT"/>
    <property type="match status" value="1"/>
</dbReference>
<dbReference type="InterPro" id="IPR019585">
    <property type="entry name" value="Rpn7/CSN1"/>
</dbReference>
<dbReference type="OrthoDB" id="1452at2759"/>
<feature type="coiled-coil region" evidence="2">
    <location>
        <begin position="108"/>
        <end position="135"/>
    </location>
</feature>
<dbReference type="AlphaFoldDB" id="A0A7C8IW21"/>
<reference evidence="4 5" key="1">
    <citation type="submission" date="2019-12" db="EMBL/GenBank/DDBJ databases">
        <title>Draft genome sequence of the ascomycete Xylaria multiplex DSM 110363.</title>
        <authorList>
            <person name="Buettner E."/>
            <person name="Kellner H."/>
        </authorList>
    </citation>
    <scope>NUCLEOTIDE SEQUENCE [LARGE SCALE GENOMIC DNA]</scope>
    <source>
        <strain evidence="4 5">DSM 110363</strain>
    </source>
</reference>
<evidence type="ECO:0000313" key="4">
    <source>
        <dbReference type="EMBL" id="KAF2971798.1"/>
    </source>
</evidence>
<protein>
    <recommendedName>
        <fullName evidence="3">PCI domain-containing protein</fullName>
    </recommendedName>
</protein>
<dbReference type="Pfam" id="PF01399">
    <property type="entry name" value="PCI"/>
    <property type="match status" value="1"/>
</dbReference>
<dbReference type="Proteomes" id="UP000481858">
    <property type="component" value="Unassembled WGS sequence"/>
</dbReference>
<dbReference type="Pfam" id="PF10602">
    <property type="entry name" value="RPN7"/>
    <property type="match status" value="1"/>
</dbReference>
<sequence>MGSDPQYAKWPLLPLSQHVFTLTNPYAARPAQQAAVKSLQDAISEHKMAPLYKYLAHPTDGILNAAGETTLGTAAQQQKPPSRKPGATAAGMMASCGPATGVNLPWDEQAYRQLKAENDKELEEIQKEEDEAVEKAGDTEIMAARGKRAEFFAKIGDKDKAISAYEDVLEKNGILGTKIDIVLAVIRIGLFYGDRALVKKYVTKAKTLVESGGDWDRRNRLKAYEGLHLLTVRSYNLAAPLLLDSLSTFTSYELCTYSNLVVYSVLAGSVSLKRVDFKSKVVDAPEIKAILGADGDDKLLALSGAISAGPGAEDADTRDTKDIPTLSVASKATTAVNLTTLGTGIDQPGTEMAIDFSSLAQLVNSLYSGHYKLFFQALAFVEEKFLTQDRYLFEHRGWFIREMRLRAYQQLLQSYRVVGLESMANDFGVTVDFLDRDLARFIAGGRIPCTIDRVTGKGVIETNRPDDKNKQYQDVVKQGDQLITKLQKYGQAVRLRGSERA</sequence>
<proteinExistence type="predicted"/>
<accession>A0A7C8IW21</accession>
<dbReference type="InterPro" id="IPR049549">
    <property type="entry name" value="RPN7_PSMD6_C"/>
</dbReference>
<dbReference type="GO" id="GO:0005838">
    <property type="term" value="C:proteasome regulatory particle"/>
    <property type="evidence" value="ECO:0007669"/>
    <property type="project" value="TreeGrafter"/>
</dbReference>
<dbReference type="FunFam" id="1.25.40.570:FF:000021">
    <property type="entry name" value="Putative proteasome regulatory particle subunit"/>
    <property type="match status" value="1"/>
</dbReference>
<dbReference type="PROSITE" id="PS50250">
    <property type="entry name" value="PCI"/>
    <property type="match status" value="1"/>
</dbReference>
<dbReference type="InterPro" id="IPR011990">
    <property type="entry name" value="TPR-like_helical_dom_sf"/>
</dbReference>
<keyword evidence="2" id="KW-0175">Coiled coil</keyword>
<organism evidence="4 5">
    <name type="scientific">Xylaria multiplex</name>
    <dbReference type="NCBI Taxonomy" id="323545"/>
    <lineage>
        <taxon>Eukaryota</taxon>
        <taxon>Fungi</taxon>
        <taxon>Dikarya</taxon>
        <taxon>Ascomycota</taxon>
        <taxon>Pezizomycotina</taxon>
        <taxon>Sordariomycetes</taxon>
        <taxon>Xylariomycetidae</taxon>
        <taxon>Xylariales</taxon>
        <taxon>Xylariaceae</taxon>
        <taxon>Xylaria</taxon>
    </lineage>
</organism>
<gene>
    <name evidence="4" type="ORF">GQX73_g1911</name>
</gene>
<comment type="caution">
    <text evidence="4">The sequence shown here is derived from an EMBL/GenBank/DDBJ whole genome shotgun (WGS) entry which is preliminary data.</text>
</comment>
<dbReference type="Gene3D" id="1.25.40.570">
    <property type="match status" value="2"/>
</dbReference>